<gene>
    <name evidence="2" type="ORF">DFH07DRAFT_784239</name>
</gene>
<sequence length="199" mass="21821">MIEPEQVAVPEVPEMEGNRMADMPENAESGNERNGNTEMTNGPGSPESRKKGVAMMGLYFGVGFGEIIDLTHFARANLFIWALIHIETTSMGDGVEKSKLLRVMSSTGNSIIPSSEVGLQLANQRLVINLFEVRSRLAQSKFRIKSVLLNLPEPLHAVNATNKHVCKAHTDYHQNLVFLVSNSWTREMVRTSGAASGGI</sequence>
<dbReference type="AlphaFoldDB" id="A0AAD7HIT6"/>
<evidence type="ECO:0000256" key="1">
    <source>
        <dbReference type="SAM" id="MobiDB-lite"/>
    </source>
</evidence>
<protein>
    <submittedName>
        <fullName evidence="2">Uncharacterized protein</fullName>
    </submittedName>
</protein>
<reference evidence="2" key="1">
    <citation type="submission" date="2023-03" db="EMBL/GenBank/DDBJ databases">
        <title>Massive genome expansion in bonnet fungi (Mycena s.s.) driven by repeated elements and novel gene families across ecological guilds.</title>
        <authorList>
            <consortium name="Lawrence Berkeley National Laboratory"/>
            <person name="Harder C.B."/>
            <person name="Miyauchi S."/>
            <person name="Viragh M."/>
            <person name="Kuo A."/>
            <person name="Thoen E."/>
            <person name="Andreopoulos B."/>
            <person name="Lu D."/>
            <person name="Skrede I."/>
            <person name="Drula E."/>
            <person name="Henrissat B."/>
            <person name="Morin E."/>
            <person name="Kohler A."/>
            <person name="Barry K."/>
            <person name="LaButti K."/>
            <person name="Morin E."/>
            <person name="Salamov A."/>
            <person name="Lipzen A."/>
            <person name="Mereny Z."/>
            <person name="Hegedus B."/>
            <person name="Baldrian P."/>
            <person name="Stursova M."/>
            <person name="Weitz H."/>
            <person name="Taylor A."/>
            <person name="Grigoriev I.V."/>
            <person name="Nagy L.G."/>
            <person name="Martin F."/>
            <person name="Kauserud H."/>
        </authorList>
    </citation>
    <scope>NUCLEOTIDE SEQUENCE</scope>
    <source>
        <strain evidence="2">CBHHK188m</strain>
    </source>
</reference>
<feature type="compositionally biased region" description="Low complexity" evidence="1">
    <location>
        <begin position="1"/>
        <end position="12"/>
    </location>
</feature>
<keyword evidence="3" id="KW-1185">Reference proteome</keyword>
<accession>A0AAD7HIT6</accession>
<organism evidence="2 3">
    <name type="scientific">Mycena maculata</name>
    <dbReference type="NCBI Taxonomy" id="230809"/>
    <lineage>
        <taxon>Eukaryota</taxon>
        <taxon>Fungi</taxon>
        <taxon>Dikarya</taxon>
        <taxon>Basidiomycota</taxon>
        <taxon>Agaricomycotina</taxon>
        <taxon>Agaricomycetes</taxon>
        <taxon>Agaricomycetidae</taxon>
        <taxon>Agaricales</taxon>
        <taxon>Marasmiineae</taxon>
        <taxon>Mycenaceae</taxon>
        <taxon>Mycena</taxon>
    </lineage>
</organism>
<feature type="compositionally biased region" description="Polar residues" evidence="1">
    <location>
        <begin position="28"/>
        <end position="43"/>
    </location>
</feature>
<proteinExistence type="predicted"/>
<comment type="caution">
    <text evidence="2">The sequence shown here is derived from an EMBL/GenBank/DDBJ whole genome shotgun (WGS) entry which is preliminary data.</text>
</comment>
<name>A0AAD7HIT6_9AGAR</name>
<evidence type="ECO:0000313" key="2">
    <source>
        <dbReference type="EMBL" id="KAJ7720968.1"/>
    </source>
</evidence>
<feature type="region of interest" description="Disordered" evidence="1">
    <location>
        <begin position="1"/>
        <end position="48"/>
    </location>
</feature>
<dbReference type="Proteomes" id="UP001215280">
    <property type="component" value="Unassembled WGS sequence"/>
</dbReference>
<evidence type="ECO:0000313" key="3">
    <source>
        <dbReference type="Proteomes" id="UP001215280"/>
    </source>
</evidence>
<dbReference type="EMBL" id="JARJLG010000273">
    <property type="protein sequence ID" value="KAJ7720968.1"/>
    <property type="molecule type" value="Genomic_DNA"/>
</dbReference>